<sequence length="1093" mass="115943">VTHYDVYVAADSSGTSRSAVSLGVAVGTNQAQVVENTALGSYTHLLVYTANANGEQAVPTSVAVADSDATISSLAFQDLDLDNLDIGGDVTWTSPADTSQVAEYVVYLSTSSGSRSQVGTATGDATNFTIPTETMRYPYTQIRVYSKSFSGFEQTTPAFVTLQDSVAIITSISFTDKDLDLFELGGYISWTVSGTTSLVTSYQIYIDMVSFGTYRTHLGSVPSGTNAFLLAPEYNPGPNSFLLVYTQSSLVEQTGNAAIGIFDVEANADSVAFTDLDLDPSEVGGTVTWNEPFDPSQVAFYDVYLALSSMGENKSQLESPVPVLTAQRSVSADTPQGGASWVLVYTRSSLVEQTTPASQALVDNWALVPSVAFTDFDIDEGDLGGLLSWTVPADVTLVTHYVAYLADEVNRSQVAEVAVGTLEAPLPVDTSKGSFVELRVYVKSTLAEQSTGQAYAFSDTAALMDYLNFTDQDLDSFEFGGWAQWPEPTDVAFVEHYAVYLAEAGNGTGRIPISGELPPENRSFLIPPDQSLPYLLVYAKSVLGEQSTPQTLEISDSVVTFSSVAFEDEDLDAEELGGAIVLEPAGNLELVDEYKVFLALDLLGAGRSHITAVATEASLAQDTALGGFQYVLAYAQSSLSEQTVPVSLAISDVSAQASDLTFDDQDLDAGELGGFLRWAGPNISQVAQYVVYLASNATGSLTSHRLLGAVQAQTEELLVPDSTGSAGLTHLLVFARSTLAEQTTPAGLEFYDASATVGSLGFVDLDLDATQLGGNVTWREQGDTAAVAQYVVYLAENGNASRQLVDSVSPGAATAEMLPETALRNFSHLEVYSRSSLFEQSTAAALEIQDTNASASALEFVDQDLDALEVGGNLSWLPPVDASQLAGYSVYLAGTHLAEEPPGSEVRLLPLDTVNVSVAEVYTRSLLVEQTTPATTNLRDEAASASGVRLVDDDLESQEIGGLITWTSEPLVPVLGFKVFLSPPSTFVAEVVASSGSEYQATLVLDTALGSFTNVEVFAFSALGTQSLPASGALSDVSAQVQSLTFLDQDLDELELGGRVLWQEPADVSRVQAYDLALSNNFDAGAGWVYVRC</sequence>
<dbReference type="EMBL" id="CAUJNA010000306">
    <property type="protein sequence ID" value="CAJ1375205.1"/>
    <property type="molecule type" value="Genomic_DNA"/>
</dbReference>
<evidence type="ECO:0000313" key="2">
    <source>
        <dbReference type="Proteomes" id="UP001178507"/>
    </source>
</evidence>
<dbReference type="AlphaFoldDB" id="A0AA36HUU3"/>
<protein>
    <submittedName>
        <fullName evidence="1">Uncharacterized protein</fullName>
    </submittedName>
</protein>
<accession>A0AA36HUU3</accession>
<dbReference type="Proteomes" id="UP001178507">
    <property type="component" value="Unassembled WGS sequence"/>
</dbReference>
<keyword evidence="2" id="KW-1185">Reference proteome</keyword>
<proteinExistence type="predicted"/>
<feature type="non-terminal residue" evidence="1">
    <location>
        <position position="1093"/>
    </location>
</feature>
<comment type="caution">
    <text evidence="1">The sequence shown here is derived from an EMBL/GenBank/DDBJ whole genome shotgun (WGS) entry which is preliminary data.</text>
</comment>
<reference evidence="1" key="1">
    <citation type="submission" date="2023-08" db="EMBL/GenBank/DDBJ databases">
        <authorList>
            <person name="Chen Y."/>
            <person name="Shah S."/>
            <person name="Dougan E. K."/>
            <person name="Thang M."/>
            <person name="Chan C."/>
        </authorList>
    </citation>
    <scope>NUCLEOTIDE SEQUENCE</scope>
</reference>
<name>A0AA36HUU3_9DINO</name>
<gene>
    <name evidence="1" type="ORF">EVOR1521_LOCUS4534</name>
</gene>
<evidence type="ECO:0000313" key="1">
    <source>
        <dbReference type="EMBL" id="CAJ1375205.1"/>
    </source>
</evidence>
<organism evidence="1 2">
    <name type="scientific">Effrenium voratum</name>
    <dbReference type="NCBI Taxonomy" id="2562239"/>
    <lineage>
        <taxon>Eukaryota</taxon>
        <taxon>Sar</taxon>
        <taxon>Alveolata</taxon>
        <taxon>Dinophyceae</taxon>
        <taxon>Suessiales</taxon>
        <taxon>Symbiodiniaceae</taxon>
        <taxon>Effrenium</taxon>
    </lineage>
</organism>